<gene>
    <name evidence="1" type="ORF">CCAE0312_LOCUS4130</name>
</gene>
<dbReference type="EMBL" id="HBGH01007576">
    <property type="protein sequence ID" value="CAD9232049.1"/>
    <property type="molecule type" value="Transcribed_RNA"/>
</dbReference>
<organism evidence="1">
    <name type="scientific">Compsopogon caeruleus</name>
    <dbReference type="NCBI Taxonomy" id="31354"/>
    <lineage>
        <taxon>Eukaryota</taxon>
        <taxon>Rhodophyta</taxon>
        <taxon>Compsopogonophyceae</taxon>
        <taxon>Compsopogonales</taxon>
        <taxon>Compsopogonaceae</taxon>
        <taxon>Compsopogon</taxon>
    </lineage>
</organism>
<dbReference type="AlphaFoldDB" id="A0A7S1TCQ1"/>
<proteinExistence type="predicted"/>
<protein>
    <submittedName>
        <fullName evidence="1">Uncharacterized protein</fullName>
    </submittedName>
</protein>
<accession>A0A7S1TCQ1</accession>
<name>A0A7S1TCQ1_9RHOD</name>
<evidence type="ECO:0000313" key="1">
    <source>
        <dbReference type="EMBL" id="CAD9232049.1"/>
    </source>
</evidence>
<sequence length="105" mass="12012">MSWLTQYERSIHGLDLASGIEEVPQSTTHFSSPPSCMIVCGRPKLRIESHDPLGLFITPPRNLSILSFSLSLPLIHSMNLTEEHFHVFSYVKEEFDHRLTLTFSQ</sequence>
<reference evidence="1" key="1">
    <citation type="submission" date="2021-01" db="EMBL/GenBank/DDBJ databases">
        <authorList>
            <person name="Corre E."/>
            <person name="Pelletier E."/>
            <person name="Niang G."/>
            <person name="Scheremetjew M."/>
            <person name="Finn R."/>
            <person name="Kale V."/>
            <person name="Holt S."/>
            <person name="Cochrane G."/>
            <person name="Meng A."/>
            <person name="Brown T."/>
            <person name="Cohen L."/>
        </authorList>
    </citation>
    <scope>NUCLEOTIDE SEQUENCE</scope>
    <source>
        <strain evidence="1">SAG 36.94</strain>
    </source>
</reference>